<organism evidence="1 2">
    <name type="scientific">Raoultella planticola</name>
    <name type="common">Klebsiella planticola</name>
    <dbReference type="NCBI Taxonomy" id="575"/>
    <lineage>
        <taxon>Bacteria</taxon>
        <taxon>Pseudomonadati</taxon>
        <taxon>Pseudomonadota</taxon>
        <taxon>Gammaproteobacteria</taxon>
        <taxon>Enterobacterales</taxon>
        <taxon>Enterobacteriaceae</taxon>
        <taxon>Klebsiella/Raoultella group</taxon>
        <taxon>Raoultella</taxon>
    </lineage>
</organism>
<name>A0A485DAV8_RAOPL</name>
<evidence type="ECO:0000313" key="2">
    <source>
        <dbReference type="Proteomes" id="UP000345637"/>
    </source>
</evidence>
<protein>
    <submittedName>
        <fullName evidence="1">Uncharacterized protein</fullName>
    </submittedName>
</protein>
<accession>A0A485DAV8</accession>
<dbReference type="Proteomes" id="UP000345637">
    <property type="component" value="Unassembled WGS sequence"/>
</dbReference>
<dbReference type="AlphaFoldDB" id="A0A485DAV8"/>
<evidence type="ECO:0000313" key="1">
    <source>
        <dbReference type="EMBL" id="VFS93785.1"/>
    </source>
</evidence>
<dbReference type="EMBL" id="CAADJE010000043">
    <property type="protein sequence ID" value="VFS93785.1"/>
    <property type="molecule type" value="Genomic_DNA"/>
</dbReference>
<sequence>MTGIVFGVKGTLDGERTDMTGGGEYRFAAAMLKMKVQRSLPAFFILW</sequence>
<gene>
    <name evidence="1" type="ORF">NCTC12998_07734</name>
</gene>
<proteinExistence type="predicted"/>
<reference evidence="1 2" key="1">
    <citation type="submission" date="2019-03" db="EMBL/GenBank/DDBJ databases">
        <authorList>
            <consortium name="Pathogen Informatics"/>
        </authorList>
    </citation>
    <scope>NUCLEOTIDE SEQUENCE [LARGE SCALE GENOMIC DNA]</scope>
    <source>
        <strain evidence="1 2">NCTC12998</strain>
    </source>
</reference>